<gene>
    <name evidence="1" type="ORF">SAMN05444158_3375</name>
</gene>
<dbReference type="NCBIfam" id="TIGR02444">
    <property type="entry name" value="TIGR02444 family protein"/>
    <property type="match status" value="1"/>
</dbReference>
<organism evidence="1 2">
    <name type="scientific">Bradyrhizobium canariense</name>
    <dbReference type="NCBI Taxonomy" id="255045"/>
    <lineage>
        <taxon>Bacteria</taxon>
        <taxon>Pseudomonadati</taxon>
        <taxon>Pseudomonadota</taxon>
        <taxon>Alphaproteobacteria</taxon>
        <taxon>Hyphomicrobiales</taxon>
        <taxon>Nitrobacteraceae</taxon>
        <taxon>Bradyrhizobium</taxon>
    </lineage>
</organism>
<proteinExistence type="predicted"/>
<dbReference type="RefSeq" id="WP_146688071.1">
    <property type="nucleotide sequence ID" value="NZ_LT629750.1"/>
</dbReference>
<name>A0A1H1VEC9_9BRAD</name>
<protein>
    <submittedName>
        <fullName evidence="1">TIGR02444 family protein</fullName>
    </submittedName>
</protein>
<keyword evidence="2" id="KW-1185">Reference proteome</keyword>
<dbReference type="InterPro" id="IPR012659">
    <property type="entry name" value="CHP02444"/>
</dbReference>
<dbReference type="Pfam" id="PF09523">
    <property type="entry name" value="DUF2390"/>
    <property type="match status" value="1"/>
</dbReference>
<reference evidence="2" key="1">
    <citation type="submission" date="2016-10" db="EMBL/GenBank/DDBJ databases">
        <authorList>
            <person name="Varghese N."/>
            <person name="Submissions S."/>
        </authorList>
    </citation>
    <scope>NUCLEOTIDE SEQUENCE [LARGE SCALE GENOMIC DNA]</scope>
    <source>
        <strain evidence="2">GAS369</strain>
    </source>
</reference>
<evidence type="ECO:0000313" key="1">
    <source>
        <dbReference type="EMBL" id="SDS83148.1"/>
    </source>
</evidence>
<evidence type="ECO:0000313" key="2">
    <source>
        <dbReference type="Proteomes" id="UP000243904"/>
    </source>
</evidence>
<dbReference type="AlphaFoldDB" id="A0A1H1VEC9"/>
<sequence length="170" mass="18926">MISEGEREGAFWASSLRLYKVFGVQQVLLRLQDEEGADIATILYILWRVTCGFRLDRAELIRLIELIHAWRDQVVWPLRTVQRAIKAMNEDFPGAAALRERVKGVELEAEYLLHTAMEAHSVDAQGKPEPSAACAAGAGLLAYSALIGFKLRDAECSLLVRSLDAGRTRS</sequence>
<accession>A0A1H1VEC9</accession>
<dbReference type="Proteomes" id="UP000243904">
    <property type="component" value="Chromosome I"/>
</dbReference>
<dbReference type="EMBL" id="LT629750">
    <property type="protein sequence ID" value="SDS83148.1"/>
    <property type="molecule type" value="Genomic_DNA"/>
</dbReference>